<dbReference type="GO" id="GO:0015697">
    <property type="term" value="P:quaternary ammonium group transport"/>
    <property type="evidence" value="ECO:0007669"/>
    <property type="project" value="UniProtKB-ARBA"/>
</dbReference>
<dbReference type="InterPro" id="IPR050093">
    <property type="entry name" value="ABC_SmlMolc_Importer"/>
</dbReference>
<dbReference type="PANTHER" id="PTHR42781:SF4">
    <property type="entry name" value="SPERMIDINE_PUTRESCINE IMPORT ATP-BINDING PROTEIN POTA"/>
    <property type="match status" value="1"/>
</dbReference>
<evidence type="ECO:0000256" key="3">
    <source>
        <dbReference type="ARBA" id="ARBA00022496"/>
    </source>
</evidence>
<dbReference type="GO" id="GO:0015408">
    <property type="term" value="F:ABC-type ferric iron transporter activity"/>
    <property type="evidence" value="ECO:0007669"/>
    <property type="project" value="InterPro"/>
</dbReference>
<gene>
    <name evidence="10" type="ORF">SUTMEG_18280</name>
</gene>
<keyword evidence="8" id="KW-0472">Membrane</keyword>
<keyword evidence="5" id="KW-0067">ATP-binding</keyword>
<evidence type="ECO:0000256" key="7">
    <source>
        <dbReference type="ARBA" id="ARBA00023065"/>
    </source>
</evidence>
<keyword evidence="1" id="KW-0813">Transport</keyword>
<name>A0A2Z6IE53_9BURK</name>
<dbReference type="GO" id="GO:0016887">
    <property type="term" value="F:ATP hydrolysis activity"/>
    <property type="evidence" value="ECO:0007669"/>
    <property type="project" value="InterPro"/>
</dbReference>
<reference evidence="10 11" key="1">
    <citation type="journal article" date="2018" name="Int. J. Syst. Evol. Microbiol.">
        <title>Mesosutterella multiformis gen. nov., sp. nov., a member of the family Sutterellaceae and Sutterella megalosphaeroides sp. nov., isolated from human faeces.</title>
        <authorList>
            <person name="Sakamoto M."/>
            <person name="Ikeyama N."/>
            <person name="Kunihiro T."/>
            <person name="Iino T."/>
            <person name="Yuki M."/>
            <person name="Ohkuma M."/>
        </authorList>
    </citation>
    <scope>NUCLEOTIDE SEQUENCE [LARGE SCALE GENOMIC DNA]</scope>
    <source>
        <strain evidence="10 11">6FBBBH3</strain>
    </source>
</reference>
<dbReference type="CDD" id="cd03259">
    <property type="entry name" value="ABC_Carb_Solutes_like"/>
    <property type="match status" value="1"/>
</dbReference>
<dbReference type="RefSeq" id="WP_120177493.1">
    <property type="nucleotide sequence ID" value="NZ_AP018786.1"/>
</dbReference>
<evidence type="ECO:0000256" key="5">
    <source>
        <dbReference type="ARBA" id="ARBA00022840"/>
    </source>
</evidence>
<keyword evidence="4" id="KW-0547">Nucleotide-binding</keyword>
<protein>
    <recommendedName>
        <fullName evidence="9">ABC transporter domain-containing protein</fullName>
    </recommendedName>
</protein>
<dbReference type="PROSITE" id="PS50893">
    <property type="entry name" value="ABC_TRANSPORTER_2"/>
    <property type="match status" value="1"/>
</dbReference>
<dbReference type="PROSITE" id="PS00211">
    <property type="entry name" value="ABC_TRANSPORTER_1"/>
    <property type="match status" value="1"/>
</dbReference>
<keyword evidence="11" id="KW-1185">Reference proteome</keyword>
<dbReference type="InterPro" id="IPR017871">
    <property type="entry name" value="ABC_transporter-like_CS"/>
</dbReference>
<feature type="domain" description="ABC transporter" evidence="9">
    <location>
        <begin position="2"/>
        <end position="230"/>
    </location>
</feature>
<evidence type="ECO:0000256" key="6">
    <source>
        <dbReference type="ARBA" id="ARBA00023004"/>
    </source>
</evidence>
<dbReference type="EMBL" id="AP018786">
    <property type="protein sequence ID" value="BBF23937.1"/>
    <property type="molecule type" value="Genomic_DNA"/>
</dbReference>
<keyword evidence="6" id="KW-0408">Iron</keyword>
<dbReference type="Pfam" id="PF00005">
    <property type="entry name" value="ABC_tran"/>
    <property type="match status" value="1"/>
</dbReference>
<proteinExistence type="predicted"/>
<dbReference type="FunFam" id="3.40.50.300:FF:000425">
    <property type="entry name" value="Probable ABC transporter, ATP-binding subunit"/>
    <property type="match status" value="1"/>
</dbReference>
<organism evidence="10 11">
    <name type="scientific">Sutterella megalosphaeroides</name>
    <dbReference type="NCBI Taxonomy" id="2494234"/>
    <lineage>
        <taxon>Bacteria</taxon>
        <taxon>Pseudomonadati</taxon>
        <taxon>Pseudomonadota</taxon>
        <taxon>Betaproteobacteria</taxon>
        <taxon>Burkholderiales</taxon>
        <taxon>Sutterellaceae</taxon>
        <taxon>Sutterella</taxon>
    </lineage>
</organism>
<dbReference type="GO" id="GO:0016020">
    <property type="term" value="C:membrane"/>
    <property type="evidence" value="ECO:0007669"/>
    <property type="project" value="InterPro"/>
</dbReference>
<evidence type="ECO:0000256" key="4">
    <source>
        <dbReference type="ARBA" id="ARBA00022741"/>
    </source>
</evidence>
<evidence type="ECO:0000256" key="1">
    <source>
        <dbReference type="ARBA" id="ARBA00022448"/>
    </source>
</evidence>
<dbReference type="GO" id="GO:0005524">
    <property type="term" value="F:ATP binding"/>
    <property type="evidence" value="ECO:0007669"/>
    <property type="project" value="UniProtKB-KW"/>
</dbReference>
<dbReference type="InterPro" id="IPR015853">
    <property type="entry name" value="ABC_transpr_FbpC"/>
</dbReference>
<dbReference type="AlphaFoldDB" id="A0A2Z6IE53"/>
<dbReference type="Proteomes" id="UP000271003">
    <property type="component" value="Chromosome"/>
</dbReference>
<dbReference type="InterPro" id="IPR003593">
    <property type="entry name" value="AAA+_ATPase"/>
</dbReference>
<keyword evidence="3" id="KW-0410">Iron transport</keyword>
<evidence type="ECO:0000313" key="10">
    <source>
        <dbReference type="EMBL" id="BBF23937.1"/>
    </source>
</evidence>
<dbReference type="PANTHER" id="PTHR42781">
    <property type="entry name" value="SPERMIDINE/PUTRESCINE IMPORT ATP-BINDING PROTEIN POTA"/>
    <property type="match status" value="1"/>
</dbReference>
<dbReference type="KEGG" id="sutt:SUTMEG_18280"/>
<evidence type="ECO:0000256" key="8">
    <source>
        <dbReference type="ARBA" id="ARBA00023136"/>
    </source>
</evidence>
<dbReference type="InterPro" id="IPR003439">
    <property type="entry name" value="ABC_transporter-like_ATP-bd"/>
</dbReference>
<sequence>MLELKNITKRYADRTILADVNLSIRKGEIVSILGPSGCGKTTLLNLILGLTDITSGRLVYDGEDLTDVPMEKRGFNIVFQDYALFPNLNARENITYGLRNFPDRSSPEEVDELIDLLGLRRHLDQSVDSLSGGQKQRVALARTLVMKPRLLLLDEPLSALDGLIKESIKDRIKTIARQFELTTLIVTHDPEEALTLSDKVLVINEGRIAQFASPVEIMANPADDFIRRFILSQLTIKRDNIFRLFGTSHRTTPALNQAPALRSEAM</sequence>
<evidence type="ECO:0000259" key="9">
    <source>
        <dbReference type="PROSITE" id="PS50893"/>
    </source>
</evidence>
<dbReference type="SUPFAM" id="SSF52540">
    <property type="entry name" value="P-loop containing nucleoside triphosphate hydrolases"/>
    <property type="match status" value="1"/>
</dbReference>
<dbReference type="SMART" id="SM00382">
    <property type="entry name" value="AAA"/>
    <property type="match status" value="1"/>
</dbReference>
<keyword evidence="2" id="KW-1003">Cell membrane</keyword>
<dbReference type="OrthoDB" id="5298774at2"/>
<evidence type="ECO:0000313" key="11">
    <source>
        <dbReference type="Proteomes" id="UP000271003"/>
    </source>
</evidence>
<keyword evidence="7" id="KW-0406">Ion transport</keyword>
<dbReference type="Gene3D" id="3.40.50.300">
    <property type="entry name" value="P-loop containing nucleotide triphosphate hydrolases"/>
    <property type="match status" value="1"/>
</dbReference>
<evidence type="ECO:0000256" key="2">
    <source>
        <dbReference type="ARBA" id="ARBA00022475"/>
    </source>
</evidence>
<dbReference type="InterPro" id="IPR027417">
    <property type="entry name" value="P-loop_NTPase"/>
</dbReference>
<accession>A0A2Z6IE53</accession>